<proteinExistence type="predicted"/>
<accession>A0ABV7ZQY4</accession>
<dbReference type="Proteomes" id="UP001595751">
    <property type="component" value="Unassembled WGS sequence"/>
</dbReference>
<sequence>MTGSRDLPAAASLSHADALHVLGDPVAGPPPLVQVVQARGAVLEWLVGGSRVPTLTVTDPAACDWLWRLIGERGHAAVVSAMSGEPGPALPEGAPAMAVDVEWEPELLGDLRRLAHGHWLRAWWPASPIDGVAALDGVLLHAELAVAAADLDDLLSDGADAVDGPELAGLRDHAEGLRRRAGSVDPEVRDVALAALELIEEPAPERSGGWRDDYALVAGGRADADEDAVASGTVAHDWHGVPAGTLDASESAVTWALDAAGAVELTVRAAVLGGADASGIPVWATVGGVVATGELGADGTAVLPIAIGAAEAWALDADDVEVHVGRSAGAANGDDDDAVEPETAAVRDRVRAFAARRLELARGDGGTVDEGAPFVVEKLAARLSR</sequence>
<evidence type="ECO:0000313" key="1">
    <source>
        <dbReference type="EMBL" id="MFC3849826.1"/>
    </source>
</evidence>
<organism evidence="1 2">
    <name type="scientific">Corynebacterium hansenii</name>
    <dbReference type="NCBI Taxonomy" id="394964"/>
    <lineage>
        <taxon>Bacteria</taxon>
        <taxon>Bacillati</taxon>
        <taxon>Actinomycetota</taxon>
        <taxon>Actinomycetes</taxon>
        <taxon>Mycobacteriales</taxon>
        <taxon>Corynebacteriaceae</taxon>
        <taxon>Corynebacterium</taxon>
    </lineage>
</organism>
<dbReference type="EMBL" id="JBHRZN010000002">
    <property type="protein sequence ID" value="MFC3849826.1"/>
    <property type="molecule type" value="Genomic_DNA"/>
</dbReference>
<protein>
    <submittedName>
        <fullName evidence="1">Uncharacterized protein</fullName>
    </submittedName>
</protein>
<name>A0ABV7ZQY4_9CORY</name>
<gene>
    <name evidence="1" type="ORF">ACFORJ_06560</name>
</gene>
<keyword evidence="2" id="KW-1185">Reference proteome</keyword>
<reference evidence="2" key="1">
    <citation type="journal article" date="2019" name="Int. J. Syst. Evol. Microbiol.">
        <title>The Global Catalogue of Microorganisms (GCM) 10K type strain sequencing project: providing services to taxonomists for standard genome sequencing and annotation.</title>
        <authorList>
            <consortium name="The Broad Institute Genomics Platform"/>
            <consortium name="The Broad Institute Genome Sequencing Center for Infectious Disease"/>
            <person name="Wu L."/>
            <person name="Ma J."/>
        </authorList>
    </citation>
    <scope>NUCLEOTIDE SEQUENCE [LARGE SCALE GENOMIC DNA]</scope>
    <source>
        <strain evidence="2">CCUG 53252</strain>
    </source>
</reference>
<comment type="caution">
    <text evidence="1">The sequence shown here is derived from an EMBL/GenBank/DDBJ whole genome shotgun (WGS) entry which is preliminary data.</text>
</comment>
<dbReference type="RefSeq" id="WP_290288929.1">
    <property type="nucleotide sequence ID" value="NZ_CP047211.1"/>
</dbReference>
<evidence type="ECO:0000313" key="2">
    <source>
        <dbReference type="Proteomes" id="UP001595751"/>
    </source>
</evidence>